<keyword evidence="7" id="KW-1185">Reference proteome</keyword>
<dbReference type="CDD" id="cd11715">
    <property type="entry name" value="THUMP_AdoMetMT"/>
    <property type="match status" value="1"/>
</dbReference>
<reference evidence="6 7" key="1">
    <citation type="submission" date="2016-10" db="EMBL/GenBank/DDBJ databases">
        <title>Genome sequence of Planktotalea frisia SH6-1.</title>
        <authorList>
            <person name="Poehlein A."/>
            <person name="Bakenhus I."/>
            <person name="Voget S."/>
            <person name="Brinkhoff T."/>
            <person name="Simon M."/>
        </authorList>
    </citation>
    <scope>NUCLEOTIDE SEQUENCE [LARGE SCALE GENOMIC DNA]</scope>
    <source>
        <strain evidence="6 7">SH6-1</strain>
    </source>
</reference>
<dbReference type="PANTHER" id="PTHR47313">
    <property type="entry name" value="RIBOSOMAL RNA LARGE SUBUNIT METHYLTRANSFERASE K/L"/>
    <property type="match status" value="1"/>
</dbReference>
<dbReference type="PANTHER" id="PTHR47313:SF1">
    <property type="entry name" value="RIBOSOMAL RNA LARGE SUBUNIT METHYLTRANSFERASE K_L"/>
    <property type="match status" value="1"/>
</dbReference>
<evidence type="ECO:0000313" key="7">
    <source>
        <dbReference type="Proteomes" id="UP000184514"/>
    </source>
</evidence>
<evidence type="ECO:0000259" key="3">
    <source>
        <dbReference type="Pfam" id="PF01170"/>
    </source>
</evidence>
<feature type="domain" description="RlmL ferredoxin-like" evidence="5">
    <location>
        <begin position="5"/>
        <end position="60"/>
    </location>
</feature>
<evidence type="ECO:0000259" key="4">
    <source>
        <dbReference type="Pfam" id="PF02926"/>
    </source>
</evidence>
<dbReference type="GO" id="GO:0070043">
    <property type="term" value="F:rRNA (guanine-N7-)-methyltransferase activity"/>
    <property type="evidence" value="ECO:0007669"/>
    <property type="project" value="TreeGrafter"/>
</dbReference>
<evidence type="ECO:0000256" key="1">
    <source>
        <dbReference type="ARBA" id="ARBA00022603"/>
    </source>
</evidence>
<dbReference type="Pfam" id="PF02926">
    <property type="entry name" value="THUMP"/>
    <property type="match status" value="1"/>
</dbReference>
<evidence type="ECO:0000259" key="5">
    <source>
        <dbReference type="Pfam" id="PF22020"/>
    </source>
</evidence>
<proteinExistence type="predicted"/>
<dbReference type="InterPro" id="IPR000241">
    <property type="entry name" value="RlmKL-like_Mtase"/>
</dbReference>
<dbReference type="Pfam" id="PF01170">
    <property type="entry name" value="UPF0020"/>
    <property type="match status" value="1"/>
</dbReference>
<comment type="caution">
    <text evidence="6">The sequence shown here is derived from an EMBL/GenBank/DDBJ whole genome shotgun (WGS) entry which is preliminary data.</text>
</comment>
<dbReference type="Gene3D" id="3.30.2130.30">
    <property type="match status" value="1"/>
</dbReference>
<dbReference type="GO" id="GO:0052915">
    <property type="term" value="F:23S rRNA (guanine(2445)-N(2))-methyltransferase activity"/>
    <property type="evidence" value="ECO:0007669"/>
    <property type="project" value="UniProtKB-EC"/>
</dbReference>
<accession>A0A1L9NY26</accession>
<feature type="domain" description="Ribosomal RNA large subunit methyltransferase K/L-like methyltransferase" evidence="3">
    <location>
        <begin position="157"/>
        <end position="340"/>
    </location>
</feature>
<dbReference type="Pfam" id="PF22020">
    <property type="entry name" value="RlmL_1st"/>
    <property type="match status" value="1"/>
</dbReference>
<dbReference type="GO" id="GO:0003723">
    <property type="term" value="F:RNA binding"/>
    <property type="evidence" value="ECO:0007669"/>
    <property type="project" value="InterPro"/>
</dbReference>
<dbReference type="AlphaFoldDB" id="A0A1L9NY26"/>
<keyword evidence="2 6" id="KW-0808">Transferase</keyword>
<gene>
    <name evidence="6" type="primary">rlmL</name>
    <name evidence="6" type="ORF">PFRI_17120</name>
</gene>
<dbReference type="Proteomes" id="UP000184514">
    <property type="component" value="Unassembled WGS sequence"/>
</dbReference>
<dbReference type="STRING" id="696762.PFRI_17120"/>
<dbReference type="PROSITE" id="PS01261">
    <property type="entry name" value="UPF0020"/>
    <property type="match status" value="1"/>
</dbReference>
<protein>
    <submittedName>
        <fullName evidence="6">Ribosomal RNA large subunit methyltransferase L</fullName>
        <ecNumber evidence="6">2.1.1.173</ecNumber>
    </submittedName>
</protein>
<organism evidence="6 7">
    <name type="scientific">Planktotalea frisia</name>
    <dbReference type="NCBI Taxonomy" id="696762"/>
    <lineage>
        <taxon>Bacteria</taxon>
        <taxon>Pseudomonadati</taxon>
        <taxon>Pseudomonadota</taxon>
        <taxon>Alphaproteobacteria</taxon>
        <taxon>Rhodobacterales</taxon>
        <taxon>Paracoccaceae</taxon>
        <taxon>Planktotalea</taxon>
    </lineage>
</organism>
<name>A0A1L9NY26_9RHOB</name>
<dbReference type="InterPro" id="IPR004114">
    <property type="entry name" value="THUMP_dom"/>
</dbReference>
<dbReference type="InterPro" id="IPR054170">
    <property type="entry name" value="RlmL_1st"/>
</dbReference>
<dbReference type="InterPro" id="IPR002052">
    <property type="entry name" value="DNA_methylase_N6_adenine_CS"/>
</dbReference>
<keyword evidence="1 6" id="KW-0489">Methyltransferase</keyword>
<feature type="domain" description="THUMP" evidence="4">
    <location>
        <begin position="70"/>
        <end position="148"/>
    </location>
</feature>
<dbReference type="RefSeq" id="WP_072630290.1">
    <property type="nucleotide sequence ID" value="NZ_MLCB01000121.1"/>
</dbReference>
<dbReference type="InterPro" id="IPR029063">
    <property type="entry name" value="SAM-dependent_MTases_sf"/>
</dbReference>
<dbReference type="SUPFAM" id="SSF53335">
    <property type="entry name" value="S-adenosyl-L-methionine-dependent methyltransferases"/>
    <property type="match status" value="1"/>
</dbReference>
<dbReference type="Gene3D" id="3.40.50.150">
    <property type="entry name" value="Vaccinia Virus protein VP39"/>
    <property type="match status" value="1"/>
</dbReference>
<dbReference type="OrthoDB" id="9809404at2"/>
<dbReference type="EC" id="2.1.1.173" evidence="6"/>
<sequence length="368" mass="40254">MKPFEIFCACPPGLELYLQAEALEAGFKGAEITAGGITFFGLWPNVMRANLTLRGASRVLARFAIFRSFNLSQLEKQTRTLDWAALLHAGTFVRVDVTTRKSKIYHAGAAKERIEKAIRERLGQAEPNEDPIKIMVRIEDNMCTFSVDSSGAPLHQRGHKEAVGKAPMRETLAALFLRASGYQGSEPVLDPMCGSGTFPLEAAEIAAGLHPGRSRNFAFERLATFMPERWTDLRSSVPKPIETPHFYGSDRNAGAITNATSNANRAGIEHLCTFTHASISDLMRPDGPPGLVILNPPYGARIGEKKQLFALYGALGTTLKTRFRGWRVAIITTDTSLARTCGLPFSDTSAPIPHGGLKVRLHQTKALH</sequence>
<dbReference type="PROSITE" id="PS00092">
    <property type="entry name" value="N6_MTASE"/>
    <property type="match status" value="1"/>
</dbReference>
<evidence type="ECO:0000256" key="2">
    <source>
        <dbReference type="ARBA" id="ARBA00022679"/>
    </source>
</evidence>
<dbReference type="InterPro" id="IPR053943">
    <property type="entry name" value="RlmKL-like_Mtase_CS"/>
</dbReference>
<dbReference type="EMBL" id="MLCB01000121">
    <property type="protein sequence ID" value="OJI94092.1"/>
    <property type="molecule type" value="Genomic_DNA"/>
</dbReference>
<evidence type="ECO:0000313" key="6">
    <source>
        <dbReference type="EMBL" id="OJI94092.1"/>
    </source>
</evidence>